<accession>A0AAE3GQ79</accession>
<dbReference type="AlphaFoldDB" id="A0AAE3GQ79"/>
<dbReference type="Proteomes" id="UP001204953">
    <property type="component" value="Unassembled WGS sequence"/>
</dbReference>
<gene>
    <name evidence="2" type="ORF">NJ959_08470</name>
</gene>
<feature type="signal peptide" evidence="1">
    <location>
        <begin position="1"/>
        <end position="25"/>
    </location>
</feature>
<name>A0AAE3GQ79_9CYAN</name>
<dbReference type="RefSeq" id="WP_254011303.1">
    <property type="nucleotide sequence ID" value="NZ_JAMZMM010000058.1"/>
</dbReference>
<dbReference type="EMBL" id="JAMZMM010000058">
    <property type="protein sequence ID" value="MCP2728509.1"/>
    <property type="molecule type" value="Genomic_DNA"/>
</dbReference>
<organism evidence="2 3">
    <name type="scientific">Limnofasciculus baicalensis BBK-W-15</name>
    <dbReference type="NCBI Taxonomy" id="2699891"/>
    <lineage>
        <taxon>Bacteria</taxon>
        <taxon>Bacillati</taxon>
        <taxon>Cyanobacteriota</taxon>
        <taxon>Cyanophyceae</taxon>
        <taxon>Coleofasciculales</taxon>
        <taxon>Coleofasciculaceae</taxon>
        <taxon>Limnofasciculus</taxon>
        <taxon>Limnofasciculus baicalensis</taxon>
    </lineage>
</organism>
<evidence type="ECO:0000256" key="1">
    <source>
        <dbReference type="SAM" id="SignalP"/>
    </source>
</evidence>
<evidence type="ECO:0000313" key="3">
    <source>
        <dbReference type="Proteomes" id="UP001204953"/>
    </source>
</evidence>
<dbReference type="Gene3D" id="2.30.30.40">
    <property type="entry name" value="SH3 Domains"/>
    <property type="match status" value="1"/>
</dbReference>
<keyword evidence="3" id="KW-1185">Reference proteome</keyword>
<sequence>MKKILCIGCLVVALTLNVNTGSANAQQYWIRFLAEMFQEVGPELTRQILLSIFGNSADARSAESSQGSISCEVIDPTGSPLNVRSTPNGSNIVTKLRNGTTVIPYKVAYDAKDRHWILIGDAVHSWGWVFGPYVSCSFD</sequence>
<keyword evidence="1" id="KW-0732">Signal</keyword>
<comment type="caution">
    <text evidence="2">The sequence shown here is derived from an EMBL/GenBank/DDBJ whole genome shotgun (WGS) entry which is preliminary data.</text>
</comment>
<reference evidence="2" key="1">
    <citation type="submission" date="2022-06" db="EMBL/GenBank/DDBJ databases">
        <title>New cyanobacteria of genus Symplocastrum in benthos of Lake Baikal.</title>
        <authorList>
            <person name="Sorokovikova E."/>
            <person name="Tikhonova I."/>
            <person name="Krasnopeev A."/>
            <person name="Evseev P."/>
            <person name="Gladkikh A."/>
            <person name="Belykh O."/>
        </authorList>
    </citation>
    <scope>NUCLEOTIDE SEQUENCE</scope>
    <source>
        <strain evidence="2">BBK-W-15</strain>
    </source>
</reference>
<proteinExistence type="predicted"/>
<evidence type="ECO:0000313" key="2">
    <source>
        <dbReference type="EMBL" id="MCP2728509.1"/>
    </source>
</evidence>
<protein>
    <submittedName>
        <fullName evidence="2">SH3 domain-containing protein</fullName>
    </submittedName>
</protein>
<feature type="chain" id="PRO_5042199953" evidence="1">
    <location>
        <begin position="26"/>
        <end position="139"/>
    </location>
</feature>